<dbReference type="Proteomes" id="UP001065265">
    <property type="component" value="Chromosome"/>
</dbReference>
<feature type="domain" description="Peptidase M16 C-terminal" evidence="5">
    <location>
        <begin position="231"/>
        <end position="405"/>
    </location>
</feature>
<protein>
    <submittedName>
        <fullName evidence="6">Insulinase family protein</fullName>
    </submittedName>
</protein>
<dbReference type="Pfam" id="PF00675">
    <property type="entry name" value="Peptidase_M16"/>
    <property type="match status" value="2"/>
</dbReference>
<accession>A0ABY5T0U5</accession>
<evidence type="ECO:0000259" key="5">
    <source>
        <dbReference type="Pfam" id="PF05193"/>
    </source>
</evidence>
<dbReference type="PROSITE" id="PS51257">
    <property type="entry name" value="PROKAR_LIPOPROTEIN"/>
    <property type="match status" value="1"/>
</dbReference>
<evidence type="ECO:0000313" key="6">
    <source>
        <dbReference type="EMBL" id="UVI40418.1"/>
    </source>
</evidence>
<evidence type="ECO:0000256" key="3">
    <source>
        <dbReference type="SAM" id="SignalP"/>
    </source>
</evidence>
<evidence type="ECO:0000313" key="7">
    <source>
        <dbReference type="Proteomes" id="UP001065265"/>
    </source>
</evidence>
<keyword evidence="2" id="KW-0482">Metalloprotease</keyword>
<organism evidence="6 7">
    <name type="scientific">Qipengyuania spongiae</name>
    <dbReference type="NCBI Taxonomy" id="2909673"/>
    <lineage>
        <taxon>Bacteria</taxon>
        <taxon>Pseudomonadati</taxon>
        <taxon>Pseudomonadota</taxon>
        <taxon>Alphaproteobacteria</taxon>
        <taxon>Sphingomonadales</taxon>
        <taxon>Erythrobacteraceae</taxon>
        <taxon>Qipengyuania</taxon>
    </lineage>
</organism>
<evidence type="ECO:0000259" key="4">
    <source>
        <dbReference type="Pfam" id="PF00675"/>
    </source>
</evidence>
<sequence>MRIKSILAASAASLVLAACTTTANDMDMARAPSTGASMADTGDGMRAAPTELAALVDEVEIPYEKFTLQNGLDVIVHTDRKAPIVAVAVWYNVGSKDEPKGQTGFAHLFEHLMFNGSENASEDYFQYLGEMGATDYNGTTNFDRTNYFQTVPTPALERALWLESDRMGYLLGAVTQQKLDNQRGVVQNEKRQGDNQPGGLVFYEIINTLFPAPHPYDHTPIGSMADLDAATMDTVQGWFRDNYGPNNATLVLAGDISPADARPMVEKYFGPIARGPVNDPAEAEVTELSADVRKVMKDQVAATNITKYWTAPGMLDRELTALTVGTQILGGLASSRLDQTLVRDEQLAVGVSAGNYSFQRVGILNVGATARPGVDPAVVEQRLDQLIADFIRTGPTEDEVRRAATSTLSSTIRGLEQVGGFGGKAVTLASGEVLADDPDYYARQLEILATLTPGEVQAAMQRWMTRPSMTLVLEPGEREGEYAEAASVAAAAPPTAAEEAAAQQQVTVTKERPKPSINTTAELDFPDVQHVQLANGMRLNYAQRETVPATYVTMSFDAGSAADPRDKRGLEALALGLFDEGTTTLSSQEIAEARERLGANISTGGGSDRSSFTLSALSANLTPSLELLNDVIRNPAFAPEEIERVRAQQITGIEQELRTPQAVAARTLAPIVYGEDSPYGGPGSGTVESVRSITRADITGFKDRWIRPDNGQVFVVSDRPLNEIVSTLNGVFGDWRAPSVAKGTKSFGEMAAMPESSRIVLINRPNSPQSFILGGQRTPADARDETYVDFLNANNALGGNFLARLNMNLRETKGWSYGVRGAPQTLENAVGYLVSAPVQADRTGDALGELIRETGEFLDTSGVTEAERNRIVTAQIGELPGQFETSSAVLNAMQSNALYGRPDNYQETLAARYRAQTAQSLDTAVRAAIDSDRFVWVVVGDASVVRPQLEQLGLPVEVREMAQ</sequence>
<dbReference type="InterPro" id="IPR007863">
    <property type="entry name" value="Peptidase_M16_C"/>
</dbReference>
<feature type="signal peptide" evidence="3">
    <location>
        <begin position="1"/>
        <end position="23"/>
    </location>
</feature>
<dbReference type="RefSeq" id="WP_265560691.1">
    <property type="nucleotide sequence ID" value="NZ_CP092471.1"/>
</dbReference>
<feature type="domain" description="Peptidase M16 N-terminal" evidence="4">
    <location>
        <begin position="74"/>
        <end position="202"/>
    </location>
</feature>
<evidence type="ECO:0000256" key="2">
    <source>
        <dbReference type="ARBA" id="ARBA00023049"/>
    </source>
</evidence>
<feature type="domain" description="Peptidase M16 N-terminal" evidence="4">
    <location>
        <begin position="545"/>
        <end position="657"/>
    </location>
</feature>
<gene>
    <name evidence="6" type="ORF">L1F33_05605</name>
</gene>
<dbReference type="InterPro" id="IPR011249">
    <property type="entry name" value="Metalloenz_LuxS/M16"/>
</dbReference>
<proteinExistence type="inferred from homology"/>
<dbReference type="InterPro" id="IPR050361">
    <property type="entry name" value="MPP/UQCRC_Complex"/>
</dbReference>
<dbReference type="InterPro" id="IPR011765">
    <property type="entry name" value="Pept_M16_N"/>
</dbReference>
<evidence type="ECO:0000256" key="1">
    <source>
        <dbReference type="ARBA" id="ARBA00007261"/>
    </source>
</evidence>
<keyword evidence="2" id="KW-0378">Hydrolase</keyword>
<keyword evidence="7" id="KW-1185">Reference proteome</keyword>
<feature type="domain" description="Peptidase M16 C-terminal" evidence="5">
    <location>
        <begin position="692"/>
        <end position="873"/>
    </location>
</feature>
<keyword evidence="3" id="KW-0732">Signal</keyword>
<reference evidence="6" key="1">
    <citation type="submission" date="2022-02" db="EMBL/GenBank/DDBJ databases">
        <title>Qipengyuania spongiae sp. nov., isolated from marine sponge.</title>
        <authorList>
            <person name="Li Z."/>
            <person name="Zhang M."/>
        </authorList>
    </citation>
    <scope>NUCLEOTIDE SEQUENCE</scope>
    <source>
        <strain evidence="6">PHS-Z21</strain>
    </source>
</reference>
<comment type="similarity">
    <text evidence="1">Belongs to the peptidase M16 family.</text>
</comment>
<dbReference type="EMBL" id="CP092471">
    <property type="protein sequence ID" value="UVI40418.1"/>
    <property type="molecule type" value="Genomic_DNA"/>
</dbReference>
<name>A0ABY5T0U5_9SPHN</name>
<keyword evidence="2" id="KW-0645">Protease</keyword>
<dbReference type="PANTHER" id="PTHR11851">
    <property type="entry name" value="METALLOPROTEASE"/>
    <property type="match status" value="1"/>
</dbReference>
<dbReference type="SUPFAM" id="SSF63411">
    <property type="entry name" value="LuxS/MPP-like metallohydrolase"/>
    <property type="match status" value="4"/>
</dbReference>
<dbReference type="Gene3D" id="3.30.830.10">
    <property type="entry name" value="Metalloenzyme, LuxS/M16 peptidase-like"/>
    <property type="match status" value="4"/>
</dbReference>
<feature type="chain" id="PRO_5046840334" evidence="3">
    <location>
        <begin position="24"/>
        <end position="963"/>
    </location>
</feature>
<dbReference type="Pfam" id="PF05193">
    <property type="entry name" value="Peptidase_M16_C"/>
    <property type="match status" value="2"/>
</dbReference>
<dbReference type="PANTHER" id="PTHR11851:SF49">
    <property type="entry name" value="MITOCHONDRIAL-PROCESSING PEPTIDASE SUBUNIT ALPHA"/>
    <property type="match status" value="1"/>
</dbReference>